<accession>A0A4Z1P2J3</accession>
<proteinExistence type="predicted"/>
<reference evidence="3 4" key="1">
    <citation type="submission" date="2019-04" db="EMBL/GenBank/DDBJ databases">
        <title>High contiguity whole genome sequence and gene annotation resource for two Venturia nashicola isolates.</title>
        <authorList>
            <person name="Prokchorchik M."/>
            <person name="Won K."/>
            <person name="Lee Y."/>
            <person name="Choi E.D."/>
            <person name="Segonzac C."/>
            <person name="Sohn K.H."/>
        </authorList>
    </citation>
    <scope>NUCLEOTIDE SEQUENCE [LARGE SCALE GENOMIC DNA]</scope>
    <source>
        <strain evidence="3 4">PRI2</strain>
    </source>
</reference>
<dbReference type="Pfam" id="PF00620">
    <property type="entry name" value="RhoGAP"/>
    <property type="match status" value="1"/>
</dbReference>
<evidence type="ECO:0000313" key="3">
    <source>
        <dbReference type="EMBL" id="TID18330.1"/>
    </source>
</evidence>
<dbReference type="AlphaFoldDB" id="A0A4Z1P2J3"/>
<sequence length="614" mass="67403">MEKKFAMPFPTQLPTTRVVPPRVLSPRVLGHTLPRPKFSTATGNARQSLRRFIGIYEGLRDLARTSSRLKTETETETEPGISGRTSVRLDYTAELLDYTVEQLDHTVKQTTHTAEQPIQKPQVGSNRSSQQSYYYTPSSTPRTSSASTFPLSSTPTTSSPLSPRSQQSTDGMSRRLKKGTRGLFSRLFVKPYESIPTHGSVHNLARVGGVSVLCLPMEFAVCDLVIPTRFAACGQFLVDFGIQVPGLFRIPGQTRTITALKDHFLGHLYLDSFTTPHQQDIEVTVRLAALPSQSVVAYNIHDVASTFKFFLGELDGGILGSVDVFESLRKVLLPNTNTKAGRSKEKEKERTSLEWVCRGIDTEVNEEEDDGMEVRWVARVLCGIECAQRRNLILGVFGILAMLKQDPVDSVMGSPSRERGFPLTFSDTLQELSAEFPSTATNERMSSKALSLVFAPLLLGNLTDQIHIEEKKHHHTLSSPAIFRRRSASRTSSSLHLKRFSNNPAQPQHSPSLSAHTCTSGFGYSGSPSKHNHISAPIHLSGKNNRPFGEKLRKVGGGGKASISQGRELGDGVERNRISAKIIERLVRNWEGVVDCLRDGGFAGSFGGVGTGGC</sequence>
<gene>
    <name evidence="3" type="ORF">E6O75_ATG06406</name>
</gene>
<dbReference type="InterPro" id="IPR000198">
    <property type="entry name" value="RhoGAP_dom"/>
</dbReference>
<dbReference type="Gene3D" id="1.10.555.10">
    <property type="entry name" value="Rho GTPase activation protein"/>
    <property type="match status" value="1"/>
</dbReference>
<dbReference type="InterPro" id="IPR008936">
    <property type="entry name" value="Rho_GTPase_activation_prot"/>
</dbReference>
<dbReference type="SMART" id="SM00324">
    <property type="entry name" value="RhoGAP"/>
    <property type="match status" value="1"/>
</dbReference>
<dbReference type="Proteomes" id="UP000298493">
    <property type="component" value="Unassembled WGS sequence"/>
</dbReference>
<feature type="domain" description="Rho-GAP" evidence="2">
    <location>
        <begin position="219"/>
        <end position="489"/>
    </location>
</feature>
<feature type="region of interest" description="Disordered" evidence="1">
    <location>
        <begin position="67"/>
        <end position="86"/>
    </location>
</feature>
<keyword evidence="4" id="KW-1185">Reference proteome</keyword>
<feature type="region of interest" description="Disordered" evidence="1">
    <location>
        <begin position="108"/>
        <end position="176"/>
    </location>
</feature>
<dbReference type="EMBL" id="SNSC02000014">
    <property type="protein sequence ID" value="TID18330.1"/>
    <property type="molecule type" value="Genomic_DNA"/>
</dbReference>
<comment type="caution">
    <text evidence="3">The sequence shown here is derived from an EMBL/GenBank/DDBJ whole genome shotgun (WGS) entry which is preliminary data.</text>
</comment>
<evidence type="ECO:0000256" key="1">
    <source>
        <dbReference type="SAM" id="MobiDB-lite"/>
    </source>
</evidence>
<dbReference type="GO" id="GO:0007165">
    <property type="term" value="P:signal transduction"/>
    <property type="evidence" value="ECO:0007669"/>
    <property type="project" value="InterPro"/>
</dbReference>
<dbReference type="SUPFAM" id="SSF48350">
    <property type="entry name" value="GTPase activation domain, GAP"/>
    <property type="match status" value="1"/>
</dbReference>
<evidence type="ECO:0000313" key="4">
    <source>
        <dbReference type="Proteomes" id="UP000298493"/>
    </source>
</evidence>
<evidence type="ECO:0000259" key="2">
    <source>
        <dbReference type="PROSITE" id="PS50238"/>
    </source>
</evidence>
<dbReference type="PROSITE" id="PS50238">
    <property type="entry name" value="RHOGAP"/>
    <property type="match status" value="1"/>
</dbReference>
<protein>
    <recommendedName>
        <fullName evidence="2">Rho-GAP domain-containing protein</fullName>
    </recommendedName>
</protein>
<dbReference type="STRING" id="86259.A0A4Z1P2J3"/>
<name>A0A4Z1P2J3_9PEZI</name>
<organism evidence="3 4">
    <name type="scientific">Venturia nashicola</name>
    <dbReference type="NCBI Taxonomy" id="86259"/>
    <lineage>
        <taxon>Eukaryota</taxon>
        <taxon>Fungi</taxon>
        <taxon>Dikarya</taxon>
        <taxon>Ascomycota</taxon>
        <taxon>Pezizomycotina</taxon>
        <taxon>Dothideomycetes</taxon>
        <taxon>Pleosporomycetidae</taxon>
        <taxon>Venturiales</taxon>
        <taxon>Venturiaceae</taxon>
        <taxon>Venturia</taxon>
    </lineage>
</organism>
<feature type="compositionally biased region" description="Low complexity" evidence="1">
    <location>
        <begin position="127"/>
        <end position="169"/>
    </location>
</feature>